<accession>A0AAE1X9R1</accession>
<reference evidence="2" key="2">
    <citation type="journal article" date="2024" name="Plant">
        <title>Genomic evolution and insights into agronomic trait innovations of Sesamum species.</title>
        <authorList>
            <person name="Miao H."/>
            <person name="Wang L."/>
            <person name="Qu L."/>
            <person name="Liu H."/>
            <person name="Sun Y."/>
            <person name="Le M."/>
            <person name="Wang Q."/>
            <person name="Wei S."/>
            <person name="Zheng Y."/>
            <person name="Lin W."/>
            <person name="Duan Y."/>
            <person name="Cao H."/>
            <person name="Xiong S."/>
            <person name="Wang X."/>
            <person name="Wei L."/>
            <person name="Li C."/>
            <person name="Ma Q."/>
            <person name="Ju M."/>
            <person name="Zhao R."/>
            <person name="Li G."/>
            <person name="Mu C."/>
            <person name="Tian Q."/>
            <person name="Mei H."/>
            <person name="Zhang T."/>
            <person name="Gao T."/>
            <person name="Zhang H."/>
        </authorList>
    </citation>
    <scope>NUCLEOTIDE SEQUENCE</scope>
    <source>
        <strain evidence="2">K16</strain>
    </source>
</reference>
<dbReference type="Proteomes" id="UP001289374">
    <property type="component" value="Unassembled WGS sequence"/>
</dbReference>
<dbReference type="EMBL" id="JACGWL010000002">
    <property type="protein sequence ID" value="KAK4407835.1"/>
    <property type="molecule type" value="Genomic_DNA"/>
</dbReference>
<name>A0AAE1X9R1_9LAMI</name>
<feature type="domain" description="Reverse transcriptase Ty1/copia-type" evidence="1">
    <location>
        <begin position="11"/>
        <end position="156"/>
    </location>
</feature>
<evidence type="ECO:0000313" key="3">
    <source>
        <dbReference type="Proteomes" id="UP001289374"/>
    </source>
</evidence>
<comment type="caution">
    <text evidence="2">The sequence shown here is derived from an EMBL/GenBank/DDBJ whole genome shotgun (WGS) entry which is preliminary data.</text>
</comment>
<dbReference type="PANTHER" id="PTHR11439:SF470">
    <property type="entry name" value="CYSTEINE-RICH RLK (RECEPTOR-LIKE PROTEIN KINASE) 8"/>
    <property type="match status" value="1"/>
</dbReference>
<protein>
    <submittedName>
        <fullName evidence="2">Retrovirus-related Pol polyprotein from transposon RE1</fullName>
    </submittedName>
</protein>
<dbReference type="Pfam" id="PF07727">
    <property type="entry name" value="RVT_2"/>
    <property type="match status" value="2"/>
</dbReference>
<reference evidence="2" key="1">
    <citation type="submission" date="2020-06" db="EMBL/GenBank/DDBJ databases">
        <authorList>
            <person name="Li T."/>
            <person name="Hu X."/>
            <person name="Zhang T."/>
            <person name="Song X."/>
            <person name="Zhang H."/>
            <person name="Dai N."/>
            <person name="Sheng W."/>
            <person name="Hou X."/>
            <person name="Wei L."/>
        </authorList>
    </citation>
    <scope>NUCLEOTIDE SEQUENCE</scope>
    <source>
        <strain evidence="2">K16</strain>
        <tissue evidence="2">Leaf</tissue>
    </source>
</reference>
<proteinExistence type="predicted"/>
<evidence type="ECO:0000259" key="1">
    <source>
        <dbReference type="Pfam" id="PF07727"/>
    </source>
</evidence>
<dbReference type="SUPFAM" id="SSF56672">
    <property type="entry name" value="DNA/RNA polymerases"/>
    <property type="match status" value="1"/>
</dbReference>
<evidence type="ECO:0000313" key="2">
    <source>
        <dbReference type="EMBL" id="KAK4407835.1"/>
    </source>
</evidence>
<dbReference type="PANTHER" id="PTHR11439">
    <property type="entry name" value="GAG-POL-RELATED RETROTRANSPOSON"/>
    <property type="match status" value="1"/>
</dbReference>
<dbReference type="CDD" id="cd09272">
    <property type="entry name" value="RNase_HI_RT_Ty1"/>
    <property type="match status" value="1"/>
</dbReference>
<dbReference type="InterPro" id="IPR013103">
    <property type="entry name" value="RVT_2"/>
</dbReference>
<feature type="domain" description="Reverse transcriptase Ty1/copia-type" evidence="1">
    <location>
        <begin position="159"/>
        <end position="220"/>
    </location>
</feature>
<gene>
    <name evidence="2" type="ORF">Sango_0364500</name>
</gene>
<dbReference type="InterPro" id="IPR043502">
    <property type="entry name" value="DNA/RNA_pol_sf"/>
</dbReference>
<dbReference type="AlphaFoldDB" id="A0AAE1X9R1"/>
<organism evidence="2 3">
    <name type="scientific">Sesamum angolense</name>
    <dbReference type="NCBI Taxonomy" id="2727404"/>
    <lineage>
        <taxon>Eukaryota</taxon>
        <taxon>Viridiplantae</taxon>
        <taxon>Streptophyta</taxon>
        <taxon>Embryophyta</taxon>
        <taxon>Tracheophyta</taxon>
        <taxon>Spermatophyta</taxon>
        <taxon>Magnoliopsida</taxon>
        <taxon>eudicotyledons</taxon>
        <taxon>Gunneridae</taxon>
        <taxon>Pentapetalae</taxon>
        <taxon>asterids</taxon>
        <taxon>lamiids</taxon>
        <taxon>Lamiales</taxon>
        <taxon>Pedaliaceae</taxon>
        <taxon>Sesamum</taxon>
    </lineage>
</organism>
<keyword evidence="3" id="KW-1185">Reference proteome</keyword>
<sequence length="357" mass="40632">MQQELMVLEQNQTWDIVDLPKGKKAIGSKWVYKVKLHADGSVDRYKACLVAKGYNRVEGLIILIGTVHYLEKAVTVRTFLIVASQDNWPIYQVDINNEFLHRFLDEDIYMAAPYGYFVPLGKVCKLKKMLYGLKRVSRQWNLELTNKLISFGFKLEAQIVETKRFLDSAFTIKDLGHAKYFLGLEIACSPDGMSITQHKFVRDIIQDAGLISSKPASTPLPLGVKLSTQDTSVLPDPEPYRRLMLVNGILYFFWGKHSWKTKKQTTVARSTVETEYRCLGSTVCELQWISYLLRDFCVQIPLLIHLSCDNQAAIHIVAQFDVFTKLLPGPAFTSFLSKLSLASFPQAHLEGGMKRLQ</sequence>